<feature type="binding site" evidence="6">
    <location>
        <position position="263"/>
    </location>
    <ligand>
        <name>a divalent metal cation</name>
        <dbReference type="ChEBI" id="CHEBI:60240"/>
        <label>2</label>
        <note>catalytic</note>
    </ligand>
</feature>
<feature type="binding site" evidence="6">
    <location>
        <position position="196"/>
    </location>
    <ligand>
        <name>a divalent metal cation</name>
        <dbReference type="ChEBI" id="CHEBI:60240"/>
        <label>2</label>
        <note>catalytic</note>
    </ligand>
</feature>
<gene>
    <name evidence="6 10" type="primary">map</name>
    <name evidence="10" type="ordered locus">PSMK_28980</name>
</gene>
<keyword evidence="4 6" id="KW-0479">Metal-binding</keyword>
<feature type="compositionally biased region" description="Basic residues" evidence="8">
    <location>
        <begin position="1"/>
        <end position="12"/>
    </location>
</feature>
<feature type="binding site" evidence="6">
    <location>
        <position position="133"/>
    </location>
    <ligand>
        <name>a divalent metal cation</name>
        <dbReference type="ChEBI" id="CHEBI:60240"/>
        <label>2</label>
        <note>catalytic</note>
    </ligand>
</feature>
<comment type="cofactor">
    <cofactor evidence="6">
        <name>Co(2+)</name>
        <dbReference type="ChEBI" id="CHEBI:48828"/>
    </cofactor>
    <cofactor evidence="6">
        <name>Zn(2+)</name>
        <dbReference type="ChEBI" id="CHEBI:29105"/>
    </cofactor>
    <cofactor evidence="6">
        <name>Mn(2+)</name>
        <dbReference type="ChEBI" id="CHEBI:29035"/>
    </cofactor>
    <cofactor evidence="6">
        <name>Fe(2+)</name>
        <dbReference type="ChEBI" id="CHEBI:29033"/>
    </cofactor>
    <text evidence="6">Binds 2 divalent metal cations per subunit. Has a high-affinity and a low affinity metal-binding site. The true nature of the physiological cofactor is under debate. The enzyme is active with cobalt, zinc, manganese or divalent iron ions. Most likely, methionine aminopeptidases function as mononuclear Fe(2+)-metalloproteases under physiological conditions, and the catalytically relevant metal-binding site has been assigned to the histidine-containing high-affinity site.</text>
</comment>
<dbReference type="InterPro" id="IPR036005">
    <property type="entry name" value="Creatinase/aminopeptidase-like"/>
</dbReference>
<sequence length="280" mass="30309">MLAKRPKAKKPKASGSTRGGNAGIQLKTREQIEKMRVAGRLVVEVHDLCREMAKPGNTTRMIDEAAGALIAERGAEGLFKHYPTYVPGEGFPSNLCISVNEVVVHGIANDEPIRDGDIVGVDCGVRLDGWCGDAATTILVGDVAPATRRLCEETEHVLRIAVENIKPGRRWSQVARLMQGYAEARGYGVVRDFVGHGIGDTMHQEPKVPNFVNRDLLRHDIDLRPGMVLAVEPMCNQGTADVQTLADGWTVVTADGLPAAHYEHTIAVTETGCDVLTDGR</sequence>
<dbReference type="InterPro" id="IPR000994">
    <property type="entry name" value="Pept_M24"/>
</dbReference>
<dbReference type="GO" id="GO:0046872">
    <property type="term" value="F:metal ion binding"/>
    <property type="evidence" value="ECO:0007669"/>
    <property type="project" value="UniProtKB-UniRule"/>
</dbReference>
<evidence type="ECO:0000256" key="8">
    <source>
        <dbReference type="SAM" id="MobiDB-lite"/>
    </source>
</evidence>
<proteinExistence type="inferred from homology"/>
<dbReference type="PANTHER" id="PTHR43330">
    <property type="entry name" value="METHIONINE AMINOPEPTIDASE"/>
    <property type="match status" value="1"/>
</dbReference>
<dbReference type="Gene3D" id="3.90.230.10">
    <property type="entry name" value="Creatinase/methionine aminopeptidase superfamily"/>
    <property type="match status" value="1"/>
</dbReference>
<feature type="binding site" evidence="6">
    <location>
        <position position="105"/>
    </location>
    <ligand>
        <name>substrate</name>
    </ligand>
</feature>
<keyword evidence="2 6" id="KW-0031">Aminopeptidase</keyword>
<organism evidence="10 11">
    <name type="scientific">Phycisphaera mikurensis (strain NBRC 102666 / KCTC 22515 / FYK2301M01)</name>
    <dbReference type="NCBI Taxonomy" id="1142394"/>
    <lineage>
        <taxon>Bacteria</taxon>
        <taxon>Pseudomonadati</taxon>
        <taxon>Planctomycetota</taxon>
        <taxon>Phycisphaerae</taxon>
        <taxon>Phycisphaerales</taxon>
        <taxon>Phycisphaeraceae</taxon>
        <taxon>Phycisphaera</taxon>
    </lineage>
</organism>
<dbReference type="GO" id="GO:0004239">
    <property type="term" value="F:initiator methionyl aminopeptidase activity"/>
    <property type="evidence" value="ECO:0007669"/>
    <property type="project" value="UniProtKB-UniRule"/>
</dbReference>
<dbReference type="HOGENOM" id="CLU_015857_0_1_0"/>
<dbReference type="EMBL" id="AP012338">
    <property type="protein sequence ID" value="BAM05057.1"/>
    <property type="molecule type" value="Genomic_DNA"/>
</dbReference>
<evidence type="ECO:0000256" key="3">
    <source>
        <dbReference type="ARBA" id="ARBA00022670"/>
    </source>
</evidence>
<feature type="binding site" evidence="6">
    <location>
        <position position="232"/>
    </location>
    <ligand>
        <name>a divalent metal cation</name>
        <dbReference type="ChEBI" id="CHEBI:60240"/>
        <label>2</label>
        <note>catalytic</note>
    </ligand>
</feature>
<feature type="domain" description="Peptidase M24" evidence="9">
    <location>
        <begin position="33"/>
        <end position="270"/>
    </location>
</feature>
<evidence type="ECO:0000313" key="11">
    <source>
        <dbReference type="Proteomes" id="UP000007881"/>
    </source>
</evidence>
<dbReference type="GO" id="GO:0070006">
    <property type="term" value="F:metalloaminopeptidase activity"/>
    <property type="evidence" value="ECO:0007669"/>
    <property type="project" value="UniProtKB-UniRule"/>
</dbReference>
<dbReference type="InterPro" id="IPR002467">
    <property type="entry name" value="Pept_M24A_MAP1"/>
</dbReference>
<protein>
    <recommendedName>
        <fullName evidence="6 7">Methionine aminopeptidase</fullName>
        <shortName evidence="6">MAP</shortName>
        <shortName evidence="6">MetAP</shortName>
        <ecNumber evidence="6 7">3.4.11.18</ecNumber>
    </recommendedName>
    <alternativeName>
        <fullName evidence="6">Peptidase M</fullName>
    </alternativeName>
</protein>
<evidence type="ECO:0000256" key="1">
    <source>
        <dbReference type="ARBA" id="ARBA00002521"/>
    </source>
</evidence>
<dbReference type="KEGG" id="phm:PSMK_28980"/>
<comment type="function">
    <text evidence="1 6">Removes the N-terminal methionine from nascent proteins. The N-terminal methionine is often cleaved when the second residue in the primary sequence is small and uncharged (Met-Ala-, Cys, Gly, Pro, Ser, Thr, or Val). Requires deformylation of the N(alpha)-formylated initiator methionine before it can be hydrolyzed.</text>
</comment>
<keyword evidence="5 6" id="KW-0378">Hydrolase</keyword>
<dbReference type="PANTHER" id="PTHR43330:SF27">
    <property type="entry name" value="METHIONINE AMINOPEPTIDASE"/>
    <property type="match status" value="1"/>
</dbReference>
<evidence type="ECO:0000259" key="9">
    <source>
        <dbReference type="Pfam" id="PF00557"/>
    </source>
</evidence>
<reference evidence="10 11" key="1">
    <citation type="submission" date="2012-02" db="EMBL/GenBank/DDBJ databases">
        <title>Complete genome sequence of Phycisphaera mikurensis NBRC 102666.</title>
        <authorList>
            <person name="Ankai A."/>
            <person name="Hosoyama A."/>
            <person name="Terui Y."/>
            <person name="Sekine M."/>
            <person name="Fukai R."/>
            <person name="Kato Y."/>
            <person name="Nakamura S."/>
            <person name="Yamada-Narita S."/>
            <person name="Kawakoshi A."/>
            <person name="Fukunaga Y."/>
            <person name="Yamazaki S."/>
            <person name="Fujita N."/>
        </authorList>
    </citation>
    <scope>NUCLEOTIDE SEQUENCE [LARGE SCALE GENOMIC DNA]</scope>
    <source>
        <strain evidence="11">NBRC 102666 / KCTC 22515 / FYK2301M01</strain>
    </source>
</reference>
<dbReference type="SUPFAM" id="SSF55920">
    <property type="entry name" value="Creatinase/aminopeptidase"/>
    <property type="match status" value="1"/>
</dbReference>
<dbReference type="PROSITE" id="PS00680">
    <property type="entry name" value="MAP_1"/>
    <property type="match status" value="1"/>
</dbReference>
<keyword evidence="3 6" id="KW-0645">Protease</keyword>
<dbReference type="HAMAP" id="MF_01974">
    <property type="entry name" value="MetAP_1"/>
    <property type="match status" value="1"/>
</dbReference>
<dbReference type="Pfam" id="PF00557">
    <property type="entry name" value="Peptidase_M24"/>
    <property type="match status" value="1"/>
</dbReference>
<dbReference type="Proteomes" id="UP000007881">
    <property type="component" value="Chromosome"/>
</dbReference>
<evidence type="ECO:0000256" key="2">
    <source>
        <dbReference type="ARBA" id="ARBA00022438"/>
    </source>
</evidence>
<feature type="region of interest" description="Disordered" evidence="8">
    <location>
        <begin position="1"/>
        <end position="27"/>
    </location>
</feature>
<comment type="catalytic activity">
    <reaction evidence="6 7">
        <text>Release of N-terminal amino acids, preferentially methionine, from peptides and arylamides.</text>
        <dbReference type="EC" id="3.4.11.18"/>
    </reaction>
</comment>
<dbReference type="AlphaFoldDB" id="I0IIG9"/>
<dbReference type="EC" id="3.4.11.18" evidence="6 7"/>
<evidence type="ECO:0000313" key="10">
    <source>
        <dbReference type="EMBL" id="BAM05057.1"/>
    </source>
</evidence>
<accession>I0IIG9</accession>
<evidence type="ECO:0000256" key="7">
    <source>
        <dbReference type="RuleBase" id="RU003653"/>
    </source>
</evidence>
<dbReference type="NCBIfam" id="TIGR00500">
    <property type="entry name" value="met_pdase_I"/>
    <property type="match status" value="1"/>
</dbReference>
<keyword evidence="11" id="KW-1185">Reference proteome</keyword>
<dbReference type="GO" id="GO:0006508">
    <property type="term" value="P:proteolysis"/>
    <property type="evidence" value="ECO:0007669"/>
    <property type="project" value="UniProtKB-KW"/>
</dbReference>
<feature type="binding site" evidence="6">
    <location>
        <position position="122"/>
    </location>
    <ligand>
        <name>a divalent metal cation</name>
        <dbReference type="ChEBI" id="CHEBI:60240"/>
        <label>1</label>
    </ligand>
</feature>
<dbReference type="eggNOG" id="COG0024">
    <property type="taxonomic scope" value="Bacteria"/>
</dbReference>
<feature type="binding site" evidence="6">
    <location>
        <position position="203"/>
    </location>
    <ligand>
        <name>substrate</name>
    </ligand>
</feature>
<dbReference type="PRINTS" id="PR00599">
    <property type="entry name" value="MAPEPTIDASE"/>
</dbReference>
<feature type="binding site" evidence="6">
    <location>
        <position position="133"/>
    </location>
    <ligand>
        <name>a divalent metal cation</name>
        <dbReference type="ChEBI" id="CHEBI:60240"/>
        <label>1</label>
    </ligand>
</feature>
<comment type="similarity">
    <text evidence="6">Belongs to the peptidase M24A family. Methionine aminopeptidase type 1 subfamily.</text>
</comment>
<evidence type="ECO:0000256" key="5">
    <source>
        <dbReference type="ARBA" id="ARBA00022801"/>
    </source>
</evidence>
<dbReference type="STRING" id="1142394.PSMK_28980"/>
<name>I0IIG9_PHYMF</name>
<dbReference type="InterPro" id="IPR001714">
    <property type="entry name" value="Pept_M24_MAP"/>
</dbReference>
<evidence type="ECO:0000256" key="4">
    <source>
        <dbReference type="ARBA" id="ARBA00022723"/>
    </source>
</evidence>
<dbReference type="CDD" id="cd01086">
    <property type="entry name" value="MetAP1"/>
    <property type="match status" value="1"/>
</dbReference>
<dbReference type="GO" id="GO:0005829">
    <property type="term" value="C:cytosol"/>
    <property type="evidence" value="ECO:0007669"/>
    <property type="project" value="TreeGrafter"/>
</dbReference>
<feature type="binding site" evidence="6">
    <location>
        <position position="263"/>
    </location>
    <ligand>
        <name>a divalent metal cation</name>
        <dbReference type="ChEBI" id="CHEBI:60240"/>
        <label>1</label>
    </ligand>
</feature>
<comment type="subunit">
    <text evidence="6">Monomer.</text>
</comment>
<evidence type="ECO:0000256" key="6">
    <source>
        <dbReference type="HAMAP-Rule" id="MF_01974"/>
    </source>
</evidence>